<name>A0A2V1ZRC2_PSYIM</name>
<dbReference type="EMBL" id="QGGM01000014">
    <property type="protein sequence ID" value="PWK07839.1"/>
    <property type="molecule type" value="Genomic_DNA"/>
</dbReference>
<accession>A0A2V1ZRC2</accession>
<sequence length="135" mass="15190">MRSYINILCISAVATIFFVQSANADCFSNLSGSWEHPIGGTWIFDSQKAKVVVNSENYGPAAKQITEFKVTSCDNNQLNYKITRAALENAVNPSFTYDKNSQSTPDAFDWSKDYLQPYEISDQSIKIGNYTYTKQ</sequence>
<dbReference type="GeneID" id="60255984"/>
<comment type="caution">
    <text evidence="2">The sequence shown here is derived from an EMBL/GenBank/DDBJ whole genome shotgun (WGS) entry which is preliminary data.</text>
</comment>
<dbReference type="Proteomes" id="UP000245655">
    <property type="component" value="Unassembled WGS sequence"/>
</dbReference>
<dbReference type="RefSeq" id="WP_109592159.1">
    <property type="nucleotide sequence ID" value="NZ_CAJGZY010000009.1"/>
</dbReference>
<gene>
    <name evidence="2" type="ORF">C8D84_11479</name>
</gene>
<evidence type="ECO:0000313" key="2">
    <source>
        <dbReference type="EMBL" id="PWK07839.1"/>
    </source>
</evidence>
<feature type="signal peptide" evidence="1">
    <location>
        <begin position="1"/>
        <end position="24"/>
    </location>
</feature>
<dbReference type="AlphaFoldDB" id="A0A2V1ZRC2"/>
<organism evidence="2 3">
    <name type="scientific">Psychrobacter immobilis</name>
    <dbReference type="NCBI Taxonomy" id="498"/>
    <lineage>
        <taxon>Bacteria</taxon>
        <taxon>Pseudomonadati</taxon>
        <taxon>Pseudomonadota</taxon>
        <taxon>Gammaproteobacteria</taxon>
        <taxon>Moraxellales</taxon>
        <taxon>Moraxellaceae</taxon>
        <taxon>Psychrobacter</taxon>
    </lineage>
</organism>
<feature type="chain" id="PRO_5016095678" evidence="1">
    <location>
        <begin position="25"/>
        <end position="135"/>
    </location>
</feature>
<proteinExistence type="predicted"/>
<protein>
    <submittedName>
        <fullName evidence="2">Uncharacterized protein</fullName>
    </submittedName>
</protein>
<reference evidence="2 3" key="1">
    <citation type="submission" date="2018-05" db="EMBL/GenBank/DDBJ databases">
        <title>Genomic Encyclopedia of Type Strains, Phase IV (KMG-IV): sequencing the most valuable type-strain genomes for metagenomic binning, comparative biology and taxonomic classification.</title>
        <authorList>
            <person name="Goeker M."/>
        </authorList>
    </citation>
    <scope>NUCLEOTIDE SEQUENCE [LARGE SCALE GENOMIC DNA]</scope>
    <source>
        <strain evidence="2 3">DSM 7229</strain>
    </source>
</reference>
<evidence type="ECO:0000256" key="1">
    <source>
        <dbReference type="SAM" id="SignalP"/>
    </source>
</evidence>
<keyword evidence="1" id="KW-0732">Signal</keyword>
<keyword evidence="3" id="KW-1185">Reference proteome</keyword>
<evidence type="ECO:0000313" key="3">
    <source>
        <dbReference type="Proteomes" id="UP000245655"/>
    </source>
</evidence>